<dbReference type="InterPro" id="IPR002347">
    <property type="entry name" value="SDR_fam"/>
</dbReference>
<feature type="non-terminal residue" evidence="2">
    <location>
        <position position="256"/>
    </location>
</feature>
<keyword evidence="1" id="KW-1133">Transmembrane helix</keyword>
<sequence>MMPGWLDSVLTYLLQWGPHHDPPKQNMDDIDDLEDVFELMFSCGWGLVVAIFVLLLLFWLFLYLLSLRNQYNLAGKHVLITGGSSGIGKAVAKEALLRGAEVVTILARNEEKLEATKSELERLITPKLDQRVNTISADVCSEELQEELEIGLSGLPPVDVLINSAGITFTASFQDTTPQDFEKQLQVNVLGSVRPTKVLLPDMIEKQQGRIVFISSMAGQVSLSIHCCNNVCLTYRFLSLCELYYTKIAGLYISMY</sequence>
<dbReference type="PANTHER" id="PTHR43550">
    <property type="entry name" value="3-KETODIHYDROSPHINGOSINE REDUCTASE"/>
    <property type="match status" value="1"/>
</dbReference>
<dbReference type="InterPro" id="IPR036291">
    <property type="entry name" value="NAD(P)-bd_dom_sf"/>
</dbReference>
<dbReference type="GO" id="GO:0005789">
    <property type="term" value="C:endoplasmic reticulum membrane"/>
    <property type="evidence" value="ECO:0007669"/>
    <property type="project" value="TreeGrafter"/>
</dbReference>
<organism evidence="2 3">
    <name type="scientific">Geodia barretti</name>
    <name type="common">Barrett's horny sponge</name>
    <dbReference type="NCBI Taxonomy" id="519541"/>
    <lineage>
        <taxon>Eukaryota</taxon>
        <taxon>Metazoa</taxon>
        <taxon>Porifera</taxon>
        <taxon>Demospongiae</taxon>
        <taxon>Heteroscleromorpha</taxon>
        <taxon>Tetractinellida</taxon>
        <taxon>Astrophorina</taxon>
        <taxon>Geodiidae</taxon>
        <taxon>Geodia</taxon>
    </lineage>
</organism>
<accession>A0AA35RV39</accession>
<dbReference type="GO" id="GO:0006666">
    <property type="term" value="P:3-keto-sphinganine metabolic process"/>
    <property type="evidence" value="ECO:0007669"/>
    <property type="project" value="TreeGrafter"/>
</dbReference>
<comment type="caution">
    <text evidence="2">The sequence shown here is derived from an EMBL/GenBank/DDBJ whole genome shotgun (WGS) entry which is preliminary data.</text>
</comment>
<dbReference type="Gene3D" id="3.40.50.720">
    <property type="entry name" value="NAD(P)-binding Rossmann-like Domain"/>
    <property type="match status" value="1"/>
</dbReference>
<keyword evidence="1" id="KW-0812">Transmembrane</keyword>
<proteinExistence type="predicted"/>
<keyword evidence="1" id="KW-0472">Membrane</keyword>
<dbReference type="GO" id="GO:0030148">
    <property type="term" value="P:sphingolipid biosynthetic process"/>
    <property type="evidence" value="ECO:0007669"/>
    <property type="project" value="TreeGrafter"/>
</dbReference>
<evidence type="ECO:0000313" key="2">
    <source>
        <dbReference type="EMBL" id="CAI8016896.1"/>
    </source>
</evidence>
<reference evidence="2" key="1">
    <citation type="submission" date="2023-03" db="EMBL/GenBank/DDBJ databases">
        <authorList>
            <person name="Steffen K."/>
            <person name="Cardenas P."/>
        </authorList>
    </citation>
    <scope>NUCLEOTIDE SEQUENCE</scope>
</reference>
<protein>
    <submittedName>
        <fullName evidence="2">3-ketodihydrosphingosine reductase</fullName>
    </submittedName>
</protein>
<dbReference type="SUPFAM" id="SSF51735">
    <property type="entry name" value="NAD(P)-binding Rossmann-fold domains"/>
    <property type="match status" value="1"/>
</dbReference>
<dbReference type="AlphaFoldDB" id="A0AA35RV39"/>
<dbReference type="Proteomes" id="UP001174909">
    <property type="component" value="Unassembled WGS sequence"/>
</dbReference>
<evidence type="ECO:0000256" key="1">
    <source>
        <dbReference type="SAM" id="Phobius"/>
    </source>
</evidence>
<dbReference type="Pfam" id="PF00106">
    <property type="entry name" value="adh_short"/>
    <property type="match status" value="1"/>
</dbReference>
<dbReference type="PANTHER" id="PTHR43550:SF3">
    <property type="entry name" value="3-KETODIHYDROSPHINGOSINE REDUCTASE"/>
    <property type="match status" value="1"/>
</dbReference>
<dbReference type="EMBL" id="CASHTH010001568">
    <property type="protein sequence ID" value="CAI8016896.1"/>
    <property type="molecule type" value="Genomic_DNA"/>
</dbReference>
<dbReference type="PRINTS" id="PR00081">
    <property type="entry name" value="GDHRDH"/>
</dbReference>
<keyword evidence="3" id="KW-1185">Reference proteome</keyword>
<evidence type="ECO:0000313" key="3">
    <source>
        <dbReference type="Proteomes" id="UP001174909"/>
    </source>
</evidence>
<name>A0AA35RV39_GEOBA</name>
<gene>
    <name evidence="2" type="ORF">GBAR_LOCUS10323</name>
</gene>
<dbReference type="GO" id="GO:0047560">
    <property type="term" value="F:3-dehydrosphinganine reductase activity"/>
    <property type="evidence" value="ECO:0007669"/>
    <property type="project" value="TreeGrafter"/>
</dbReference>
<feature type="transmembrane region" description="Helical" evidence="1">
    <location>
        <begin position="39"/>
        <end position="65"/>
    </location>
</feature>